<protein>
    <submittedName>
        <fullName evidence="3">Cytochrome P460</fullName>
    </submittedName>
</protein>
<feature type="chain" id="PRO_5011520007" evidence="1">
    <location>
        <begin position="22"/>
        <end position="173"/>
    </location>
</feature>
<keyword evidence="1" id="KW-0732">Signal</keyword>
<evidence type="ECO:0000313" key="3">
    <source>
        <dbReference type="EMBL" id="SEO32741.1"/>
    </source>
</evidence>
<dbReference type="Gene3D" id="3.50.70.20">
    <property type="entry name" value="Cytochrome P460"/>
    <property type="match status" value="1"/>
</dbReference>
<dbReference type="STRING" id="42354.SAMN05216333_10834"/>
<accession>A0A1H8NT00</accession>
<feature type="domain" description="Cytochrome P460" evidence="2">
    <location>
        <begin position="31"/>
        <end position="163"/>
    </location>
</feature>
<dbReference type="RefSeq" id="WP_090317781.1">
    <property type="nucleotide sequence ID" value="NZ_FNOE01000007.1"/>
</dbReference>
<dbReference type="InterPro" id="IPR032033">
    <property type="entry name" value="Cytochrome_P460"/>
</dbReference>
<dbReference type="Pfam" id="PF16694">
    <property type="entry name" value="Cytochrome_P460"/>
    <property type="match status" value="1"/>
</dbReference>
<dbReference type="EMBL" id="FODO01000008">
    <property type="protein sequence ID" value="SEO32741.1"/>
    <property type="molecule type" value="Genomic_DNA"/>
</dbReference>
<evidence type="ECO:0000256" key="1">
    <source>
        <dbReference type="SAM" id="SignalP"/>
    </source>
</evidence>
<reference evidence="4" key="1">
    <citation type="submission" date="2016-10" db="EMBL/GenBank/DDBJ databases">
        <authorList>
            <person name="Varghese N."/>
            <person name="Submissions S."/>
        </authorList>
    </citation>
    <scope>NUCLEOTIDE SEQUENCE [LARGE SCALE GENOMIC DNA]</scope>
    <source>
        <strain evidence="4">Nm76</strain>
    </source>
</reference>
<evidence type="ECO:0000313" key="4">
    <source>
        <dbReference type="Proteomes" id="UP000198814"/>
    </source>
</evidence>
<sequence length="173" mass="18877">MKYTLKAMAAVFAITSVYAYAGGDPEHVKFPEGYSKTFTQYGTMNRANQTQVAKLYANEAAISGYKQGNKSAPGGVVVMEIYTPKKGADGKPVAGSDGLFEIDSLAAVAVMENRNNWDASFPKENRTGDWGFAVYNPDGTAKSNDLNCAQCHTPLQAQDYLFTYQKLVDFVKK</sequence>
<evidence type="ECO:0000259" key="2">
    <source>
        <dbReference type="Pfam" id="PF16694"/>
    </source>
</evidence>
<keyword evidence="4" id="KW-1185">Reference proteome</keyword>
<feature type="signal peptide" evidence="1">
    <location>
        <begin position="1"/>
        <end position="21"/>
    </location>
</feature>
<proteinExistence type="predicted"/>
<gene>
    <name evidence="3" type="ORF">SAMN05216333_10834</name>
</gene>
<dbReference type="OrthoDB" id="511546at2"/>
<dbReference type="InterPro" id="IPR038142">
    <property type="entry name" value="Cytochrome_P460_sp"/>
</dbReference>
<name>A0A1H8NT00_9PROT</name>
<dbReference type="AlphaFoldDB" id="A0A1H8NT00"/>
<dbReference type="CDD" id="cd20716">
    <property type="entry name" value="cyt_P460_fam"/>
    <property type="match status" value="1"/>
</dbReference>
<organism evidence="3 4">
    <name type="scientific">Nitrosomonas oligotropha</name>
    <dbReference type="NCBI Taxonomy" id="42354"/>
    <lineage>
        <taxon>Bacteria</taxon>
        <taxon>Pseudomonadati</taxon>
        <taxon>Pseudomonadota</taxon>
        <taxon>Betaproteobacteria</taxon>
        <taxon>Nitrosomonadales</taxon>
        <taxon>Nitrosomonadaceae</taxon>
        <taxon>Nitrosomonas</taxon>
    </lineage>
</organism>
<dbReference type="Proteomes" id="UP000198814">
    <property type="component" value="Unassembled WGS sequence"/>
</dbReference>